<proteinExistence type="inferred from homology"/>
<feature type="compositionally biased region" description="Basic and acidic residues" evidence="2">
    <location>
        <begin position="1"/>
        <end position="11"/>
    </location>
</feature>
<comment type="similarity">
    <text evidence="1">Belongs to the fructosamine kinase family.</text>
</comment>
<dbReference type="Pfam" id="PF03881">
    <property type="entry name" value="Fructosamin_kin"/>
    <property type="match status" value="1"/>
</dbReference>
<keyword evidence="4" id="KW-1185">Reference proteome</keyword>
<dbReference type="PANTHER" id="PTHR12149:SF8">
    <property type="entry name" value="PROTEIN-RIBULOSAMINE 3-KINASE"/>
    <property type="match status" value="1"/>
</dbReference>
<dbReference type="InterPro" id="IPR011009">
    <property type="entry name" value="Kinase-like_dom_sf"/>
</dbReference>
<feature type="region of interest" description="Disordered" evidence="2">
    <location>
        <begin position="1"/>
        <end position="29"/>
    </location>
</feature>
<dbReference type="Proteomes" id="UP000678016">
    <property type="component" value="Chromosome"/>
</dbReference>
<keyword evidence="1 3" id="KW-0418">Kinase</keyword>
<dbReference type="Gene3D" id="1.20.1270.240">
    <property type="match status" value="1"/>
</dbReference>
<dbReference type="Gene3D" id="1.10.510.10">
    <property type="entry name" value="Transferase(Phosphotransferase) domain 1"/>
    <property type="match status" value="1"/>
</dbReference>
<dbReference type="PIRSF" id="PIRSF006221">
    <property type="entry name" value="Ketosamine-3-kinase"/>
    <property type="match status" value="1"/>
</dbReference>
<dbReference type="PANTHER" id="PTHR12149">
    <property type="entry name" value="FRUCTOSAMINE 3 KINASE-RELATED PROTEIN"/>
    <property type="match status" value="1"/>
</dbReference>
<gene>
    <name evidence="3" type="ORF">KGD83_23550</name>
</gene>
<protein>
    <submittedName>
        <fullName evidence="3">Fructosamine kinase family protein</fullName>
    </submittedName>
</protein>
<dbReference type="EMBL" id="CP074132">
    <property type="protein sequence ID" value="QUX28201.1"/>
    <property type="molecule type" value="Genomic_DNA"/>
</dbReference>
<dbReference type="InterPro" id="IPR016477">
    <property type="entry name" value="Fructo-/Ketosamine-3-kinase"/>
</dbReference>
<name>A0ABX8C1C6_9ACTN</name>
<reference evidence="4" key="1">
    <citation type="submission" date="2021-05" db="EMBL/GenBank/DDBJ databases">
        <title>Direct Submission.</title>
        <authorList>
            <person name="Li K."/>
            <person name="Gao J."/>
        </authorList>
    </citation>
    <scope>NUCLEOTIDE SEQUENCE [LARGE SCALE GENOMIC DNA]</scope>
    <source>
        <strain evidence="4">HDS12</strain>
    </source>
</reference>
<evidence type="ECO:0000313" key="3">
    <source>
        <dbReference type="EMBL" id="QUX28201.1"/>
    </source>
</evidence>
<sequence length="316" mass="34870">MRGERIVRDFGDDGDGGDGPGEGRRRDPVDGTMAERLTVLLDRDVRRAARAGSSHDWDIYYAELTDGTRLFVKSLVRGAPPNGVLTAEARGLDWLGRTFGSPAVDVVAWDDRILVLPWIEEREPTVQAAERLGRQLAGMHLTGADRFGADWPGYIGPLRMDNTPSREWPRFYAEQRLRPYLRQALDRGSLTPSDGRVVEKVVDAVADLAGEPEEPARVHGDLWSGNVLWRAQDAVVIDPAAHGGHREADLAMLALFGLPHLERVRDAYNEVAPLASGWRSRVALHQLHPLLVHVCLFGAAYRTTTLEAARTALRGG</sequence>
<keyword evidence="1" id="KW-0808">Transferase</keyword>
<evidence type="ECO:0000256" key="1">
    <source>
        <dbReference type="PIRNR" id="PIRNR006221"/>
    </source>
</evidence>
<accession>A0ABX8C1C6</accession>
<dbReference type="GO" id="GO:0016301">
    <property type="term" value="F:kinase activity"/>
    <property type="evidence" value="ECO:0007669"/>
    <property type="project" value="UniProtKB-KW"/>
</dbReference>
<organism evidence="3 4">
    <name type="scientific">Nocardiopsis akebiae</name>
    <dbReference type="NCBI Taxonomy" id="2831968"/>
    <lineage>
        <taxon>Bacteria</taxon>
        <taxon>Bacillati</taxon>
        <taxon>Actinomycetota</taxon>
        <taxon>Actinomycetes</taxon>
        <taxon>Streptosporangiales</taxon>
        <taxon>Nocardiopsidaceae</taxon>
        <taxon>Nocardiopsis</taxon>
    </lineage>
</organism>
<dbReference type="SUPFAM" id="SSF56112">
    <property type="entry name" value="Protein kinase-like (PK-like)"/>
    <property type="match status" value="1"/>
</dbReference>
<dbReference type="Gene3D" id="3.30.200.20">
    <property type="entry name" value="Phosphorylase Kinase, domain 1"/>
    <property type="match status" value="1"/>
</dbReference>
<evidence type="ECO:0000256" key="2">
    <source>
        <dbReference type="SAM" id="MobiDB-lite"/>
    </source>
</evidence>
<evidence type="ECO:0000313" key="4">
    <source>
        <dbReference type="Proteomes" id="UP000678016"/>
    </source>
</evidence>